<dbReference type="AlphaFoldDB" id="A0A0P1BQB5"/>
<dbReference type="InterPro" id="IPR042171">
    <property type="entry name" value="Acyl-CoA_hotdog"/>
</dbReference>
<evidence type="ECO:0000259" key="3">
    <source>
        <dbReference type="Pfam" id="PF13622"/>
    </source>
</evidence>
<dbReference type="EMBL" id="CCYA01000276">
    <property type="protein sequence ID" value="CEH18702.1"/>
    <property type="molecule type" value="Genomic_DNA"/>
</dbReference>
<feature type="domain" description="Acyl-CoA thioesterase-like C-terminal" evidence="4">
    <location>
        <begin position="313"/>
        <end position="401"/>
    </location>
</feature>
<evidence type="ECO:0000256" key="2">
    <source>
        <dbReference type="ARBA" id="ARBA00022801"/>
    </source>
</evidence>
<dbReference type="Gene3D" id="2.40.160.210">
    <property type="entry name" value="Acyl-CoA thioesterase, double hotdog domain"/>
    <property type="match status" value="1"/>
</dbReference>
<dbReference type="PANTHER" id="PTHR11066">
    <property type="entry name" value="ACYL-COA THIOESTERASE"/>
    <property type="match status" value="1"/>
</dbReference>
<dbReference type="InterPro" id="IPR029069">
    <property type="entry name" value="HotDog_dom_sf"/>
</dbReference>
<dbReference type="GO" id="GO:0009062">
    <property type="term" value="P:fatty acid catabolic process"/>
    <property type="evidence" value="ECO:0007669"/>
    <property type="project" value="TreeGrafter"/>
</dbReference>
<dbReference type="GO" id="GO:0047617">
    <property type="term" value="F:fatty acyl-CoA hydrolase activity"/>
    <property type="evidence" value="ECO:0007669"/>
    <property type="project" value="InterPro"/>
</dbReference>
<protein>
    <recommendedName>
        <fullName evidence="7">Thioesterase/thiol ester dehydrase-isomerase</fullName>
    </recommendedName>
</protein>
<dbReference type="Pfam" id="PF13622">
    <property type="entry name" value="4HBT_3"/>
    <property type="match status" value="1"/>
</dbReference>
<organism evidence="5 6">
    <name type="scientific">Ceraceosorus bombacis</name>
    <dbReference type="NCBI Taxonomy" id="401625"/>
    <lineage>
        <taxon>Eukaryota</taxon>
        <taxon>Fungi</taxon>
        <taxon>Dikarya</taxon>
        <taxon>Basidiomycota</taxon>
        <taxon>Ustilaginomycotina</taxon>
        <taxon>Exobasidiomycetes</taxon>
        <taxon>Ceraceosorales</taxon>
        <taxon>Ceraceosoraceae</taxon>
        <taxon>Ceraceosorus</taxon>
    </lineage>
</organism>
<dbReference type="InterPro" id="IPR049449">
    <property type="entry name" value="TesB_ACOT8-like_N"/>
</dbReference>
<dbReference type="GO" id="GO:0006637">
    <property type="term" value="P:acyl-CoA metabolic process"/>
    <property type="evidence" value="ECO:0007669"/>
    <property type="project" value="InterPro"/>
</dbReference>
<comment type="similarity">
    <text evidence="1">Belongs to the C/M/P thioester hydrolase family.</text>
</comment>
<dbReference type="Pfam" id="PF20789">
    <property type="entry name" value="4HBT_3C"/>
    <property type="match status" value="1"/>
</dbReference>
<dbReference type="STRING" id="401625.A0A0P1BQB5"/>
<feature type="domain" description="Acyl-CoA thioesterase-like N-terminal HotDog" evidence="3">
    <location>
        <begin position="35"/>
        <end position="112"/>
    </location>
</feature>
<name>A0A0P1BQB5_9BASI</name>
<sequence>MSPPTFVELVSLRRVDGREGQYTTIHPPEPYGHISHEVAYGGCVQASCIIAAFDMLSRRSISSAKSGEAEASPLRLYSLQGVYLGPTLAGVHLRLSAEVLRSTKSFFTRDKERITFAATIDFMATPPEQPRQEEGFQRVSAVPLVQPTPRLEDAQTLEEIAEDRIKEGTLLREVWDAIYEDLFLLSRRTGETKEVPGTAHHATMHGCRTDTLEEIAEDRIKEGTLLREVWDAIYEDLFLLSKRTGETKEVPGTAHHATMHGCKTDVDNPQKDRHITKRCIADWNRARGSIVELCKSTQNSKDGNLVVISPVAASCAYFAFYLDSGLPYVPLITSGLHLADTSHATSLEVAVRFIDPEPKADEWHYKEITSIAQRNERTTSQAHSWDQNGNLTVYATQVGLIRPTPKL</sequence>
<evidence type="ECO:0008006" key="7">
    <source>
        <dbReference type="Google" id="ProtNLM"/>
    </source>
</evidence>
<dbReference type="GO" id="GO:0005782">
    <property type="term" value="C:peroxisomal matrix"/>
    <property type="evidence" value="ECO:0007669"/>
    <property type="project" value="UniProtKB-SubCell"/>
</dbReference>
<proteinExistence type="inferred from homology"/>
<evidence type="ECO:0000313" key="5">
    <source>
        <dbReference type="EMBL" id="CEH18702.1"/>
    </source>
</evidence>
<dbReference type="Proteomes" id="UP000054845">
    <property type="component" value="Unassembled WGS sequence"/>
</dbReference>
<evidence type="ECO:0000259" key="4">
    <source>
        <dbReference type="Pfam" id="PF20789"/>
    </source>
</evidence>
<dbReference type="PANTHER" id="PTHR11066:SF35">
    <property type="entry name" value="ACYL-COA THIOESTERASE II"/>
    <property type="match status" value="1"/>
</dbReference>
<dbReference type="SUPFAM" id="SSF54637">
    <property type="entry name" value="Thioesterase/thiol ester dehydrase-isomerase"/>
    <property type="match status" value="2"/>
</dbReference>
<dbReference type="OrthoDB" id="68328at2759"/>
<dbReference type="InterPro" id="IPR049450">
    <property type="entry name" value="ACOT8-like_C"/>
</dbReference>
<dbReference type="InterPro" id="IPR003703">
    <property type="entry name" value="Acyl_CoA_thio"/>
</dbReference>
<accession>A0A0P1BQB5</accession>
<keyword evidence="2" id="KW-0378">Hydrolase</keyword>
<evidence type="ECO:0000256" key="1">
    <source>
        <dbReference type="ARBA" id="ARBA00006538"/>
    </source>
</evidence>
<reference evidence="6" key="1">
    <citation type="submission" date="2014-09" db="EMBL/GenBank/DDBJ databases">
        <authorList>
            <person name="Sharma Rahul"/>
            <person name="Thines Marco"/>
        </authorList>
    </citation>
    <scope>NUCLEOTIDE SEQUENCE [LARGE SCALE GENOMIC DNA]</scope>
</reference>
<evidence type="ECO:0000313" key="6">
    <source>
        <dbReference type="Proteomes" id="UP000054845"/>
    </source>
</evidence>
<keyword evidence="6" id="KW-1185">Reference proteome</keyword>